<name>A0A8B6GHB1_MYTGA</name>
<keyword evidence="3" id="KW-0862">Zinc</keyword>
<evidence type="ECO:0000256" key="1">
    <source>
        <dbReference type="ARBA" id="ARBA00022723"/>
    </source>
</evidence>
<dbReference type="EMBL" id="UYJE01008430">
    <property type="protein sequence ID" value="VDI63885.1"/>
    <property type="molecule type" value="Genomic_DNA"/>
</dbReference>
<reference evidence="7" key="1">
    <citation type="submission" date="2018-11" db="EMBL/GenBank/DDBJ databases">
        <authorList>
            <person name="Alioto T."/>
            <person name="Alioto T."/>
        </authorList>
    </citation>
    <scope>NUCLEOTIDE SEQUENCE</scope>
</reference>
<dbReference type="PROSITE" id="PS01357">
    <property type="entry name" value="ZF_ZZ_1"/>
    <property type="match status" value="1"/>
</dbReference>
<evidence type="ECO:0000313" key="7">
    <source>
        <dbReference type="EMBL" id="VDI63885.1"/>
    </source>
</evidence>
<dbReference type="AlphaFoldDB" id="A0A8B6GHB1"/>
<evidence type="ECO:0000256" key="4">
    <source>
        <dbReference type="PROSITE-ProRule" id="PRU00228"/>
    </source>
</evidence>
<dbReference type="InterPro" id="IPR000433">
    <property type="entry name" value="Znf_ZZ"/>
</dbReference>
<sequence length="775" mass="88788">MEAVSSSRDGLENETSIMYTGGRSRTDGFDDIRPAHPVTTNQTNNRISTEIQDEPRVQGCLSHFFTFAGEPITDRYAGEKIKQHARVVKTSWAPKEDMQIGTIGRVKKSGKEVYVQWDKLEEKVNLLDLRLVAATEKRSKVVLISRTITRSSTISSMQVGRNVNLRLLDNAPINKIEQGSRVVKKSWIPKEEMPLGTITMVKTLRREVYVQWDRIEEKVDLHDISLESSQQSTNREKEEGSRVVRIAWTSNEKRYVGTIVKVNETKQTALVRWDKQPEEKVKLCKLRLVGNNLTDKIEIGSRVVKKTQTTREEIPFGTIVNIHQSKKEVQVHWDKPQEKVNPLDLRLYDNAPSGVKHFNVTCDECYTYPLRGIRWKCLHCDSYNLCTVCYMADEHNVSHIFSRILSEDSKGEEMPARFDVKLTGYAFAFGIQENAEVSLRKNNRKRGVVQTIRDDKINVQWSANHEQSQHNILELQCESTVARQFYPDHLPILGKDTLGYLDVDFSENKIKQKIQVNIRYRIEKEQKRSYKPVLYLIFANNQDTDHKKDRCSLIDEVFEYSKRTKLPCHVIGQKVLFLHGSSRVVCIHHTTSDRTIKELVKKGFQIFERGETKTEESEIKYFIRMAEYVLDEKVLPVIISIRNGGLNEDVLVSAGSLLLPIIRLKKSSPDVTILTLENGSIEKATEHMTNLKTPWTVRKSETLIAIKNAETTEEISAISEVQSNLEFEALICHVVIGVSIANAHTLWAADKMFNQFQGDKQTDSQRIAKSISVTL</sequence>
<dbReference type="Pfam" id="PF00569">
    <property type="entry name" value="ZZ"/>
    <property type="match status" value="1"/>
</dbReference>
<keyword evidence="8" id="KW-1185">Reference proteome</keyword>
<dbReference type="OrthoDB" id="10014385at2759"/>
<feature type="region of interest" description="Disordered" evidence="5">
    <location>
        <begin position="1"/>
        <end position="46"/>
    </location>
</feature>
<comment type="caution">
    <text evidence="7">The sequence shown here is derived from an EMBL/GenBank/DDBJ whole genome shotgun (WGS) entry which is preliminary data.</text>
</comment>
<dbReference type="PANTHER" id="PTHR24202:SF4">
    <property type="entry name" value="E3 UBIQUITIN-PROTEIN LIGASE MIB2-RELATED"/>
    <property type="match status" value="1"/>
</dbReference>
<dbReference type="GO" id="GO:0005737">
    <property type="term" value="C:cytoplasm"/>
    <property type="evidence" value="ECO:0007669"/>
    <property type="project" value="TreeGrafter"/>
</dbReference>
<dbReference type="GO" id="GO:0008270">
    <property type="term" value="F:zinc ion binding"/>
    <property type="evidence" value="ECO:0007669"/>
    <property type="project" value="UniProtKB-KW"/>
</dbReference>
<dbReference type="PANTHER" id="PTHR24202">
    <property type="entry name" value="E3 UBIQUITIN-PROTEIN LIGASE MIB2"/>
    <property type="match status" value="1"/>
</dbReference>
<evidence type="ECO:0000256" key="3">
    <source>
        <dbReference type="ARBA" id="ARBA00022833"/>
    </source>
</evidence>
<organism evidence="7 8">
    <name type="scientific">Mytilus galloprovincialis</name>
    <name type="common">Mediterranean mussel</name>
    <dbReference type="NCBI Taxonomy" id="29158"/>
    <lineage>
        <taxon>Eukaryota</taxon>
        <taxon>Metazoa</taxon>
        <taxon>Spiralia</taxon>
        <taxon>Lophotrochozoa</taxon>
        <taxon>Mollusca</taxon>
        <taxon>Bivalvia</taxon>
        <taxon>Autobranchia</taxon>
        <taxon>Pteriomorphia</taxon>
        <taxon>Mytilida</taxon>
        <taxon>Mytiloidea</taxon>
        <taxon>Mytilidae</taxon>
        <taxon>Mytilinae</taxon>
        <taxon>Mytilus</taxon>
    </lineage>
</organism>
<proteinExistence type="predicted"/>
<evidence type="ECO:0000313" key="8">
    <source>
        <dbReference type="Proteomes" id="UP000596742"/>
    </source>
</evidence>
<dbReference type="GO" id="GO:0016567">
    <property type="term" value="P:protein ubiquitination"/>
    <property type="evidence" value="ECO:0007669"/>
    <property type="project" value="TreeGrafter"/>
</dbReference>
<dbReference type="InterPro" id="IPR043145">
    <property type="entry name" value="Znf_ZZ_sf"/>
</dbReference>
<keyword evidence="2 4" id="KW-0863">Zinc-finger</keyword>
<feature type="compositionally biased region" description="Basic and acidic residues" evidence="5">
    <location>
        <begin position="24"/>
        <end position="34"/>
    </location>
</feature>
<dbReference type="SMART" id="SM00291">
    <property type="entry name" value="ZnF_ZZ"/>
    <property type="match status" value="1"/>
</dbReference>
<keyword evidence="1" id="KW-0479">Metal-binding</keyword>
<feature type="domain" description="ZZ-type" evidence="6">
    <location>
        <begin position="357"/>
        <end position="409"/>
    </location>
</feature>
<feature type="compositionally biased region" description="Polar residues" evidence="5">
    <location>
        <begin position="1"/>
        <end position="18"/>
    </location>
</feature>
<evidence type="ECO:0000256" key="5">
    <source>
        <dbReference type="SAM" id="MobiDB-lite"/>
    </source>
</evidence>
<dbReference type="SUPFAM" id="SSF57850">
    <property type="entry name" value="RING/U-box"/>
    <property type="match status" value="1"/>
</dbReference>
<protein>
    <recommendedName>
        <fullName evidence="6">ZZ-type domain-containing protein</fullName>
    </recommendedName>
</protein>
<dbReference type="Gene3D" id="3.30.60.90">
    <property type="match status" value="1"/>
</dbReference>
<evidence type="ECO:0000256" key="2">
    <source>
        <dbReference type="ARBA" id="ARBA00022771"/>
    </source>
</evidence>
<dbReference type="Proteomes" id="UP000596742">
    <property type="component" value="Unassembled WGS sequence"/>
</dbReference>
<dbReference type="PROSITE" id="PS50135">
    <property type="entry name" value="ZF_ZZ_2"/>
    <property type="match status" value="1"/>
</dbReference>
<accession>A0A8B6GHB1</accession>
<evidence type="ECO:0000259" key="6">
    <source>
        <dbReference type="PROSITE" id="PS50135"/>
    </source>
</evidence>
<gene>
    <name evidence="7" type="ORF">MGAL_10B016338</name>
</gene>